<feature type="domain" description="Ketoreductase" evidence="4">
    <location>
        <begin position="6"/>
        <end position="194"/>
    </location>
</feature>
<evidence type="ECO:0000256" key="2">
    <source>
        <dbReference type="ARBA" id="ARBA00023002"/>
    </source>
</evidence>
<dbReference type="Gene3D" id="3.40.50.720">
    <property type="entry name" value="NAD(P)-binding Rossmann-like Domain"/>
    <property type="match status" value="1"/>
</dbReference>
<gene>
    <name evidence="5" type="ORF">FDK13_23685</name>
</gene>
<dbReference type="InterPro" id="IPR036291">
    <property type="entry name" value="NAD(P)-bd_dom_sf"/>
</dbReference>
<proteinExistence type="inferred from homology"/>
<comment type="caution">
    <text evidence="5">The sequence shown here is derived from an EMBL/GenBank/DDBJ whole genome shotgun (WGS) entry which is preliminary data.</text>
</comment>
<evidence type="ECO:0000259" key="4">
    <source>
        <dbReference type="SMART" id="SM00822"/>
    </source>
</evidence>
<dbReference type="InterPro" id="IPR002347">
    <property type="entry name" value="SDR_fam"/>
</dbReference>
<dbReference type="Proteomes" id="UP000304900">
    <property type="component" value="Unassembled WGS sequence"/>
</dbReference>
<dbReference type="PANTHER" id="PTHR44196">
    <property type="entry name" value="DEHYDROGENASE/REDUCTASE SDR FAMILY MEMBER 7B"/>
    <property type="match status" value="1"/>
</dbReference>
<dbReference type="EMBL" id="SZVO01000012">
    <property type="protein sequence ID" value="TKT89355.1"/>
    <property type="molecule type" value="Genomic_DNA"/>
</dbReference>
<organism evidence="5 6">
    <name type="scientific">Dyadobacter frigoris</name>
    <dbReference type="NCBI Taxonomy" id="2576211"/>
    <lineage>
        <taxon>Bacteria</taxon>
        <taxon>Pseudomonadati</taxon>
        <taxon>Bacteroidota</taxon>
        <taxon>Cytophagia</taxon>
        <taxon>Cytophagales</taxon>
        <taxon>Spirosomataceae</taxon>
        <taxon>Dyadobacter</taxon>
    </lineage>
</organism>
<keyword evidence="2" id="KW-0560">Oxidoreductase</keyword>
<evidence type="ECO:0000313" key="6">
    <source>
        <dbReference type="Proteomes" id="UP000304900"/>
    </source>
</evidence>
<dbReference type="RefSeq" id="WP_137342492.1">
    <property type="nucleotide sequence ID" value="NZ_BSQH01000015.1"/>
</dbReference>
<dbReference type="Pfam" id="PF00106">
    <property type="entry name" value="adh_short"/>
    <property type="match status" value="1"/>
</dbReference>
<comment type="similarity">
    <text evidence="1 3">Belongs to the short-chain dehydrogenases/reductases (SDR) family.</text>
</comment>
<dbReference type="InterPro" id="IPR057326">
    <property type="entry name" value="KR_dom"/>
</dbReference>
<evidence type="ECO:0000313" key="5">
    <source>
        <dbReference type="EMBL" id="TKT89355.1"/>
    </source>
</evidence>
<dbReference type="OrthoDB" id="9810734at2"/>
<evidence type="ECO:0000256" key="1">
    <source>
        <dbReference type="ARBA" id="ARBA00006484"/>
    </source>
</evidence>
<dbReference type="GO" id="GO:0016491">
    <property type="term" value="F:oxidoreductase activity"/>
    <property type="evidence" value="ECO:0007669"/>
    <property type="project" value="UniProtKB-KW"/>
</dbReference>
<sequence length="253" mass="27857">MELKGKTVLITGGASGLGLESARQFLAKGAHVIICGRNQAKLDQAKKGLPEIQVIACDVSNKEDSKKLFDQIKSLGGIDILYNNAGVGTQPRNLGLAGELNYDNAAYEMNINYLSVIHLTNLFIEMLKTRKGAIINTTSVLSYLPALLAPTYSASKAALRFYTESLRKHLEITGSAVKVFELLPPLVDTDMTEGLNEKKMSSEDVVKALISGIYQDKFTIRVGPTKFLYAMNRLFPKLAFSMLNQKKYYALLQ</sequence>
<dbReference type="GO" id="GO:0016020">
    <property type="term" value="C:membrane"/>
    <property type="evidence" value="ECO:0007669"/>
    <property type="project" value="TreeGrafter"/>
</dbReference>
<dbReference type="InterPro" id="IPR020904">
    <property type="entry name" value="Sc_DH/Rdtase_CS"/>
</dbReference>
<dbReference type="AlphaFoldDB" id="A0A4U6CZL3"/>
<evidence type="ECO:0000256" key="3">
    <source>
        <dbReference type="RuleBase" id="RU000363"/>
    </source>
</evidence>
<dbReference type="PANTHER" id="PTHR44196:SF1">
    <property type="entry name" value="DEHYDROGENASE_REDUCTASE SDR FAMILY MEMBER 7B"/>
    <property type="match status" value="1"/>
</dbReference>
<dbReference type="PRINTS" id="PR00080">
    <property type="entry name" value="SDRFAMILY"/>
</dbReference>
<keyword evidence="6" id="KW-1185">Reference proteome</keyword>
<protein>
    <submittedName>
        <fullName evidence="5">SDR family NAD(P)-dependent oxidoreductase</fullName>
    </submittedName>
</protein>
<name>A0A4U6CZL3_9BACT</name>
<dbReference type="PRINTS" id="PR00081">
    <property type="entry name" value="GDHRDH"/>
</dbReference>
<dbReference type="SMART" id="SM00822">
    <property type="entry name" value="PKS_KR"/>
    <property type="match status" value="1"/>
</dbReference>
<accession>A0A4U6CZL3</accession>
<reference evidence="5 6" key="1">
    <citation type="submission" date="2019-05" db="EMBL/GenBank/DDBJ databases">
        <title>Dyadobacter AR-3-8 sp. nov., isolated from arctic soil.</title>
        <authorList>
            <person name="Chaudhary D.K."/>
        </authorList>
    </citation>
    <scope>NUCLEOTIDE SEQUENCE [LARGE SCALE GENOMIC DNA]</scope>
    <source>
        <strain evidence="5 6">AR-3-8</strain>
    </source>
</reference>
<dbReference type="SUPFAM" id="SSF51735">
    <property type="entry name" value="NAD(P)-binding Rossmann-fold domains"/>
    <property type="match status" value="1"/>
</dbReference>
<dbReference type="PROSITE" id="PS00061">
    <property type="entry name" value="ADH_SHORT"/>
    <property type="match status" value="1"/>
</dbReference>